<protein>
    <submittedName>
        <fullName evidence="1">ATP-binding protein</fullName>
    </submittedName>
</protein>
<evidence type="ECO:0000313" key="1">
    <source>
        <dbReference type="EMBL" id="RSN70436.1"/>
    </source>
</evidence>
<keyword evidence="1" id="KW-0547">Nucleotide-binding</keyword>
<dbReference type="GO" id="GO:0005524">
    <property type="term" value="F:ATP binding"/>
    <property type="evidence" value="ECO:0007669"/>
    <property type="project" value="UniProtKB-KW"/>
</dbReference>
<name>A0A429G9G7_9CREN</name>
<dbReference type="AlphaFoldDB" id="A0A429G9G7"/>
<dbReference type="EMBL" id="RCOR01000008">
    <property type="protein sequence ID" value="RSN70436.1"/>
    <property type="molecule type" value="Genomic_DNA"/>
</dbReference>
<dbReference type="RefSeq" id="WP_125740641.1">
    <property type="nucleotide sequence ID" value="NZ_RCOR01000008.1"/>
</dbReference>
<keyword evidence="1" id="KW-0067">ATP-binding</keyword>
<proteinExistence type="predicted"/>
<reference evidence="1 2" key="1">
    <citation type="submission" date="2018-10" db="EMBL/GenBank/DDBJ databases">
        <title>Co-occurring genomic capacity for anaerobic methane metabolism and dissimilatory sulfite reduction discovered in the Korarchaeota.</title>
        <authorList>
            <person name="Mckay L.J."/>
            <person name="Dlakic M."/>
            <person name="Fields M.W."/>
            <person name="Delmont T.O."/>
            <person name="Eren A.M."/>
            <person name="Jay Z.J."/>
            <person name="Klingelsmith K.B."/>
            <person name="Rusch D.B."/>
            <person name="Inskeep W.P."/>
        </authorList>
    </citation>
    <scope>NUCLEOTIDE SEQUENCE [LARGE SCALE GENOMIC DNA]</scope>
    <source>
        <strain evidence="1 2">WS</strain>
    </source>
</reference>
<sequence length="847" mass="96524">MKAFAQVAIPHDDVVKGRLTMDVFAADLWQVVNGRAPLDYQDPDIFFRKTYMTKNLRNIIEIARDRLEGRSGDSVIQLQTPFGGGKTHALIALYHKAREWKVKTAVFDGSALDPEEVRPWEEIERQLTGKVEVMKGSVSPGKDKIIKVLSENSPVLILMDEVLTYVTKASGVKVGDSNLGAQTLAFIQELTGAVATIGNALLVLALPTSVLEHYDESSERAFQQLQKITGRVEKIYAPVEDDEVGGVIRARLFSNVNEREAKAIVDEFIDYAKREGLLSEEEVPIYREKFLRCYPFKPEVVDTLYMRWGSFPSFQRSRGVLRLLSLVIHDLLDKNVPFIRLGDFNLSNDEIRRELVKHIGSEWDSIIAQDITSGDSGAKKVDDSLGSSYRPYNLGTVVSTAIFMLSFSGRGERGASIKEIKLSVAHPELHSTVIDTVITNLRERLFYLSDEGLFFTNQPNLNKIIITREESVSEESILEKEKELLSKHISKHPKFKVYVHPGNSSDIPDTPELKLIILNESRPSEEFLVKHGEIPRIYRNTLIFLCTNEDERDSFYLYLRKYLALISIRDDKGLRLTEGQRREIMNKLKSHEQREYEELRKYYSKLYLPSKDNLKEIPMGIPTFGESHLDDEIYKFLREREEILERLAPAVIKGRYLINDYIEIKKLYDAFLKTPGEVRLVSKEGFIEGIKEGVKNGLFGFGYISDGKVDCRWINETPTVNLDEGEVIIKPELCTKEVIREVVREEVETVPSKELAKVAEVKGAEIEVVGYGERYLPKLGLKIKVPMGKISEVVRVIRYLGGKFNKCSIEIILRASDGKLSIREYEDRVIEALKQEEIEVEELDEDS</sequence>
<gene>
    <name evidence="1" type="ORF">D9Q81_01205</name>
</gene>
<organism evidence="1 2">
    <name type="scientific">Candidatus Korarchaeum cryptofilum</name>
    <dbReference type="NCBI Taxonomy" id="498846"/>
    <lineage>
        <taxon>Archaea</taxon>
        <taxon>Thermoproteota</taxon>
        <taxon>Candidatus Korarchaeia</taxon>
        <taxon>Candidatus Korarchaeales</taxon>
        <taxon>Candidatus Korarchaeaceae</taxon>
        <taxon>Candidatus Korarchaeum</taxon>
    </lineage>
</organism>
<dbReference type="Proteomes" id="UP000278149">
    <property type="component" value="Unassembled WGS sequence"/>
</dbReference>
<comment type="caution">
    <text evidence="1">The sequence shown here is derived from an EMBL/GenBank/DDBJ whole genome shotgun (WGS) entry which is preliminary data.</text>
</comment>
<accession>A0A429G9G7</accession>
<evidence type="ECO:0000313" key="2">
    <source>
        <dbReference type="Proteomes" id="UP000278149"/>
    </source>
</evidence>